<keyword evidence="1" id="KW-0328">Glycosyltransferase</keyword>
<protein>
    <submittedName>
        <fullName evidence="1">Glycosyltransferase, group 1 family protein</fullName>
        <ecNumber evidence="1">2.4.-.-</ecNumber>
    </submittedName>
</protein>
<comment type="caution">
    <text evidence="1">The sequence shown here is derived from an EMBL/GenBank/DDBJ whole genome shotgun (WGS) entry which is preliminary data.</text>
</comment>
<keyword evidence="2" id="KW-1185">Reference proteome</keyword>
<reference evidence="1 2" key="1">
    <citation type="submission" date="2009-04" db="EMBL/GenBank/DDBJ databases">
        <authorList>
            <person name="Sebastian Y."/>
            <person name="Madupu R."/>
            <person name="Durkin A.S."/>
            <person name="Torralba M."/>
            <person name="Methe B."/>
            <person name="Sutton G.G."/>
            <person name="Strausberg R.L."/>
            <person name="Nelson K.E."/>
        </authorList>
    </citation>
    <scope>NUCLEOTIDE SEQUENCE [LARGE SCALE GENOMIC DNA]</scope>
    <source>
        <strain evidence="2">ATCC 35406 / BCRC 14492 / JCM 8526 / NCTC 13058 / HG 370</strain>
    </source>
</reference>
<proteinExistence type="predicted"/>
<gene>
    <name evidence="1" type="ORF">POREN0001_1961</name>
</gene>
<evidence type="ECO:0000313" key="1">
    <source>
        <dbReference type="EMBL" id="EEN82054.1"/>
    </source>
</evidence>
<accession>C3JCU1</accession>
<dbReference type="GO" id="GO:0016757">
    <property type="term" value="F:glycosyltransferase activity"/>
    <property type="evidence" value="ECO:0007669"/>
    <property type="project" value="UniProtKB-KW"/>
</dbReference>
<dbReference type="AlphaFoldDB" id="C3JCU1"/>
<dbReference type="eggNOG" id="COG0438">
    <property type="taxonomic scope" value="Bacteria"/>
</dbReference>
<dbReference type="Pfam" id="PF13692">
    <property type="entry name" value="Glyco_trans_1_4"/>
    <property type="match status" value="1"/>
</dbReference>
<dbReference type="PANTHER" id="PTHR12526:SF637">
    <property type="entry name" value="GLYCOSYLTRANSFERASE EPSF-RELATED"/>
    <property type="match status" value="1"/>
</dbReference>
<evidence type="ECO:0000313" key="2">
    <source>
        <dbReference type="Proteomes" id="UP000004295"/>
    </source>
</evidence>
<dbReference type="Proteomes" id="UP000004295">
    <property type="component" value="Unassembled WGS sequence"/>
</dbReference>
<organism evidence="1 2">
    <name type="scientific">Porphyromonas endodontalis (strain ATCC 35406 / DSM 24491 / JCM 8526 / CCUG 16442 / BCRC 14492 / NCTC 13058 / HG 370)</name>
    <name type="common">Bacteroides endodontalis</name>
    <dbReference type="NCBI Taxonomy" id="553175"/>
    <lineage>
        <taxon>Bacteria</taxon>
        <taxon>Pseudomonadati</taxon>
        <taxon>Bacteroidota</taxon>
        <taxon>Bacteroidia</taxon>
        <taxon>Bacteroidales</taxon>
        <taxon>Porphyromonadaceae</taxon>
        <taxon>Porphyromonas</taxon>
    </lineage>
</organism>
<dbReference type="STRING" id="553175.POREN0001_1961"/>
<dbReference type="EC" id="2.4.-.-" evidence="1"/>
<dbReference type="PANTHER" id="PTHR12526">
    <property type="entry name" value="GLYCOSYLTRANSFERASE"/>
    <property type="match status" value="1"/>
</dbReference>
<name>C3JCU1_POREA</name>
<dbReference type="EMBL" id="ACNN01000035">
    <property type="protein sequence ID" value="EEN82054.1"/>
    <property type="molecule type" value="Genomic_DNA"/>
</dbReference>
<dbReference type="SUPFAM" id="SSF53756">
    <property type="entry name" value="UDP-Glycosyltransferase/glycogen phosphorylase"/>
    <property type="match status" value="1"/>
</dbReference>
<keyword evidence="1" id="KW-0808">Transferase</keyword>
<dbReference type="Gene3D" id="3.40.50.2000">
    <property type="entry name" value="Glycogen Phosphorylase B"/>
    <property type="match status" value="2"/>
</dbReference>
<sequence>MCFFMPMSSRPLQVVHLCTSDSAGGAAIAAHRLMMAQREAGLNASMLVLHASHRGSGIHALRRDSAWSRGVAQWKKSLEVGAAWVSQGFRLAHVFDVSLPIAGFSLKHHPLILGADVIHIHWINQGFLGLSSLRPLVQLKKKVIFTLHDEWAFTSVCHHARDCRRFTETPGCHDCPQLQPGIPFFDPARSFFRAKQALYKELSPSFVGCSEWIAAEARQSLLTQGCRVEAIPNVFDSKTFTPIPREQARIKLGLPADRPILLFGAARTDDPRKGFAEMLKALQIFYATPYAQEQKPLALLFGKISHPELLSSLAPIEFKCVGYLSPQEMALHYAAANLYVTPSLEENLPNTIIEAAAMECPTVAFEVGGIPEIITHGVTGYLARYRDVPDLARGIEEVLRATEKGPIAQCRTDVLHRYDTTNIVQRYLNVYTS</sequence>